<dbReference type="RefSeq" id="WP_115273832.1">
    <property type="nucleotide sequence ID" value="NZ_UGUY01000001.1"/>
</dbReference>
<dbReference type="EMBL" id="UGUY01000001">
    <property type="protein sequence ID" value="SUD67975.1"/>
    <property type="molecule type" value="Genomic_DNA"/>
</dbReference>
<name>A0A379KIZ3_PSEPU</name>
<evidence type="ECO:0000313" key="1">
    <source>
        <dbReference type="EMBL" id="SUD67975.1"/>
    </source>
</evidence>
<proteinExistence type="predicted"/>
<gene>
    <name evidence="1" type="ORF">NCTC7914_02096</name>
</gene>
<sequence length="381" mass="42868">MSEQIVSDLEAAHDYRDQLLERLNTDDPASYVLPVERLDEAVEFIKGQYPGLDFTDTELKSKLAELSAAGVSRHESDMGELRSEVERIANNIGYKLHGGVSMGVIHGAGVKAIQQKVMLTEASVIFMTRHLSTLIYRLAKLLARTLPQDVDVDGNKSIVWSLDEVKEVLYADRQLQQDWDFFFMDYSIDPDCPSVGEARKVESSDEAHLVFDLCESMEWFVLSHEYGHHIMQHSLDGVAGVQGEEHELAKGKECQADLIGAHICMALGAQNNRGLNFTAMFNIGAVVILTTLDCIMRGRSIVRSGSDDGFSHSNTHPPLDYRLGAISFMLRHIYKEEKPDAMKEVQWALSMQSSAKKLIEYIWGHSKKYLEKCYLHGIRSQ</sequence>
<evidence type="ECO:0000313" key="2">
    <source>
        <dbReference type="Proteomes" id="UP000254602"/>
    </source>
</evidence>
<reference evidence="1 2" key="1">
    <citation type="submission" date="2018-06" db="EMBL/GenBank/DDBJ databases">
        <authorList>
            <consortium name="Pathogen Informatics"/>
            <person name="Doyle S."/>
        </authorList>
    </citation>
    <scope>NUCLEOTIDE SEQUENCE [LARGE SCALE GENOMIC DNA]</scope>
    <source>
        <strain evidence="1 2">NCTC7914</strain>
    </source>
</reference>
<accession>A0A379KIZ3</accession>
<dbReference type="Proteomes" id="UP000254602">
    <property type="component" value="Unassembled WGS sequence"/>
</dbReference>
<organism evidence="1 2">
    <name type="scientific">Pseudomonas putida</name>
    <name type="common">Arthrobacter siderocapsulatus</name>
    <dbReference type="NCBI Taxonomy" id="303"/>
    <lineage>
        <taxon>Bacteria</taxon>
        <taxon>Pseudomonadati</taxon>
        <taxon>Pseudomonadota</taxon>
        <taxon>Gammaproteobacteria</taxon>
        <taxon>Pseudomonadales</taxon>
        <taxon>Pseudomonadaceae</taxon>
        <taxon>Pseudomonas</taxon>
    </lineage>
</organism>
<protein>
    <submittedName>
        <fullName evidence="1">Uncharacterized protein</fullName>
    </submittedName>
</protein>
<dbReference type="AlphaFoldDB" id="A0A379KIZ3"/>